<evidence type="ECO:0000313" key="3">
    <source>
        <dbReference type="EMBL" id="KAK3087197.1"/>
    </source>
</evidence>
<evidence type="ECO:0000313" key="4">
    <source>
        <dbReference type="Proteomes" id="UP001186944"/>
    </source>
</evidence>
<dbReference type="PROSITE" id="PS00028">
    <property type="entry name" value="ZINC_FINGER_C2H2_1"/>
    <property type="match status" value="1"/>
</dbReference>
<name>A0AA88XRE9_PINIB</name>
<feature type="domain" description="C2H2-type" evidence="2">
    <location>
        <begin position="37"/>
        <end position="60"/>
    </location>
</feature>
<accession>A0AA88XRE9</accession>
<evidence type="ECO:0000256" key="1">
    <source>
        <dbReference type="PROSITE-ProRule" id="PRU00042"/>
    </source>
</evidence>
<reference evidence="3" key="1">
    <citation type="submission" date="2019-08" db="EMBL/GenBank/DDBJ databases">
        <title>The improved chromosome-level genome for the pearl oyster Pinctada fucata martensii using PacBio sequencing and Hi-C.</title>
        <authorList>
            <person name="Zheng Z."/>
        </authorList>
    </citation>
    <scope>NUCLEOTIDE SEQUENCE</scope>
    <source>
        <strain evidence="3">ZZ-2019</strain>
        <tissue evidence="3">Adductor muscle</tissue>
    </source>
</reference>
<dbReference type="InterPro" id="IPR036236">
    <property type="entry name" value="Znf_C2H2_sf"/>
</dbReference>
<proteinExistence type="predicted"/>
<dbReference type="SMART" id="SM00355">
    <property type="entry name" value="ZnF_C2H2"/>
    <property type="match status" value="1"/>
</dbReference>
<dbReference type="GO" id="GO:0008270">
    <property type="term" value="F:zinc ion binding"/>
    <property type="evidence" value="ECO:0007669"/>
    <property type="project" value="UniProtKB-KW"/>
</dbReference>
<keyword evidence="4" id="KW-1185">Reference proteome</keyword>
<dbReference type="EMBL" id="VSWD01000011">
    <property type="protein sequence ID" value="KAK3087197.1"/>
    <property type="molecule type" value="Genomic_DNA"/>
</dbReference>
<protein>
    <recommendedName>
        <fullName evidence="2">C2H2-type domain-containing protein</fullName>
    </recommendedName>
</protein>
<sequence length="90" mass="10250">MKSHDATTSACPICSKKVKELEAHIEKCGSWKPPNLFACETCGTTFATEANLKKHLKHRHNPTIYTCECGKPFPYKFSLKRHQKKCGNRQ</sequence>
<dbReference type="SUPFAM" id="SSF57667">
    <property type="entry name" value="beta-beta-alpha zinc fingers"/>
    <property type="match status" value="1"/>
</dbReference>
<evidence type="ECO:0000259" key="2">
    <source>
        <dbReference type="PROSITE" id="PS50157"/>
    </source>
</evidence>
<dbReference type="Pfam" id="PF00096">
    <property type="entry name" value="zf-C2H2"/>
    <property type="match status" value="2"/>
</dbReference>
<keyword evidence="1" id="KW-0863">Zinc-finger</keyword>
<comment type="caution">
    <text evidence="3">The sequence shown here is derived from an EMBL/GenBank/DDBJ whole genome shotgun (WGS) entry which is preliminary data.</text>
</comment>
<gene>
    <name evidence="3" type="ORF">FSP39_003021</name>
</gene>
<organism evidence="3 4">
    <name type="scientific">Pinctada imbricata</name>
    <name type="common">Atlantic pearl-oyster</name>
    <name type="synonym">Pinctada martensii</name>
    <dbReference type="NCBI Taxonomy" id="66713"/>
    <lineage>
        <taxon>Eukaryota</taxon>
        <taxon>Metazoa</taxon>
        <taxon>Spiralia</taxon>
        <taxon>Lophotrochozoa</taxon>
        <taxon>Mollusca</taxon>
        <taxon>Bivalvia</taxon>
        <taxon>Autobranchia</taxon>
        <taxon>Pteriomorphia</taxon>
        <taxon>Pterioida</taxon>
        <taxon>Pterioidea</taxon>
        <taxon>Pteriidae</taxon>
        <taxon>Pinctada</taxon>
    </lineage>
</organism>
<dbReference type="PROSITE" id="PS50157">
    <property type="entry name" value="ZINC_FINGER_C2H2_2"/>
    <property type="match status" value="1"/>
</dbReference>
<keyword evidence="1" id="KW-0862">Zinc</keyword>
<keyword evidence="1" id="KW-0479">Metal-binding</keyword>
<dbReference type="InterPro" id="IPR013087">
    <property type="entry name" value="Znf_C2H2_type"/>
</dbReference>
<dbReference type="Proteomes" id="UP001186944">
    <property type="component" value="Unassembled WGS sequence"/>
</dbReference>
<dbReference type="AlphaFoldDB" id="A0AA88XRE9"/>
<dbReference type="Gene3D" id="3.30.160.60">
    <property type="entry name" value="Classic Zinc Finger"/>
    <property type="match status" value="1"/>
</dbReference>